<evidence type="ECO:0000313" key="3">
    <source>
        <dbReference type="Proteomes" id="UP000308197"/>
    </source>
</evidence>
<dbReference type="InParanoid" id="A0A5C3NNY4"/>
<dbReference type="Proteomes" id="UP000308197">
    <property type="component" value="Unassembled WGS sequence"/>
</dbReference>
<keyword evidence="3" id="KW-1185">Reference proteome</keyword>
<organism evidence="2 3">
    <name type="scientific">Polyporus arcularius HHB13444</name>
    <dbReference type="NCBI Taxonomy" id="1314778"/>
    <lineage>
        <taxon>Eukaryota</taxon>
        <taxon>Fungi</taxon>
        <taxon>Dikarya</taxon>
        <taxon>Basidiomycota</taxon>
        <taxon>Agaricomycotina</taxon>
        <taxon>Agaricomycetes</taxon>
        <taxon>Polyporales</taxon>
        <taxon>Polyporaceae</taxon>
        <taxon>Polyporus</taxon>
    </lineage>
</organism>
<evidence type="ECO:0000256" key="1">
    <source>
        <dbReference type="SAM" id="MobiDB-lite"/>
    </source>
</evidence>
<protein>
    <submittedName>
        <fullName evidence="2">Uncharacterized protein</fullName>
    </submittedName>
</protein>
<accession>A0A5C3NNY4</accession>
<reference evidence="2 3" key="1">
    <citation type="journal article" date="2019" name="Nat. Ecol. Evol.">
        <title>Megaphylogeny resolves global patterns of mushroom evolution.</title>
        <authorList>
            <person name="Varga T."/>
            <person name="Krizsan K."/>
            <person name="Foldi C."/>
            <person name="Dima B."/>
            <person name="Sanchez-Garcia M."/>
            <person name="Sanchez-Ramirez S."/>
            <person name="Szollosi G.J."/>
            <person name="Szarkandi J.G."/>
            <person name="Papp V."/>
            <person name="Albert L."/>
            <person name="Andreopoulos W."/>
            <person name="Angelini C."/>
            <person name="Antonin V."/>
            <person name="Barry K.W."/>
            <person name="Bougher N.L."/>
            <person name="Buchanan P."/>
            <person name="Buyck B."/>
            <person name="Bense V."/>
            <person name="Catcheside P."/>
            <person name="Chovatia M."/>
            <person name="Cooper J."/>
            <person name="Damon W."/>
            <person name="Desjardin D."/>
            <person name="Finy P."/>
            <person name="Geml J."/>
            <person name="Haridas S."/>
            <person name="Hughes K."/>
            <person name="Justo A."/>
            <person name="Karasinski D."/>
            <person name="Kautmanova I."/>
            <person name="Kiss B."/>
            <person name="Kocsube S."/>
            <person name="Kotiranta H."/>
            <person name="LaButti K.M."/>
            <person name="Lechner B.E."/>
            <person name="Liimatainen K."/>
            <person name="Lipzen A."/>
            <person name="Lukacs Z."/>
            <person name="Mihaltcheva S."/>
            <person name="Morgado L.N."/>
            <person name="Niskanen T."/>
            <person name="Noordeloos M.E."/>
            <person name="Ohm R.A."/>
            <person name="Ortiz-Santana B."/>
            <person name="Ovrebo C."/>
            <person name="Racz N."/>
            <person name="Riley R."/>
            <person name="Savchenko A."/>
            <person name="Shiryaev A."/>
            <person name="Soop K."/>
            <person name="Spirin V."/>
            <person name="Szebenyi C."/>
            <person name="Tomsovsky M."/>
            <person name="Tulloss R.E."/>
            <person name="Uehling J."/>
            <person name="Grigoriev I.V."/>
            <person name="Vagvolgyi C."/>
            <person name="Papp T."/>
            <person name="Martin F.M."/>
            <person name="Miettinen O."/>
            <person name="Hibbett D.S."/>
            <person name="Nagy L.G."/>
        </authorList>
    </citation>
    <scope>NUCLEOTIDE SEQUENCE [LARGE SCALE GENOMIC DNA]</scope>
    <source>
        <strain evidence="2 3">HHB13444</strain>
    </source>
</reference>
<evidence type="ECO:0000313" key="2">
    <source>
        <dbReference type="EMBL" id="TFK78984.1"/>
    </source>
</evidence>
<dbReference type="EMBL" id="ML212228">
    <property type="protein sequence ID" value="TFK78984.1"/>
    <property type="molecule type" value="Genomic_DNA"/>
</dbReference>
<proteinExistence type="predicted"/>
<feature type="region of interest" description="Disordered" evidence="1">
    <location>
        <begin position="45"/>
        <end position="72"/>
    </location>
</feature>
<sequence>MSDNADWTTYHEIVLVVVSECNRVWVVLTKCQTCATSEVADDIPEEGVQKNGGWGSSKEEGGGRKRRGNAEQDLPQSREVLVVVGNHLDHKLLLNEFILLIEFVLHNFEEMVNDEPSKRDTVLSFRAIENCAEAVVYYEYYLGFSRWRLTCMPGRMASDGYIYYARWSFPTKLSTGLSPGPRSVAVVWLLDTAATMVTQMWGLLHSATRLSSVRSAPGLAERLGAWTASQSQLLYHFGGRSERGGGSDPGGSNPRSWPCICHQQKCRLYATLCNGPALQGTANPGVHCRELQCITVLWHVAMHVLAYRFDPLAHPQPIVVPRTKRVASAHLRLLARLFPITTAVQLLSLQKPGLQAVFALGGVLSRFSVDLKTSSRAQAVVIRPGPLQSCDSAYNNRLRLHAEILAGKDQLLGTLPEGIIQTVISEKRRIHHATSKESRTWRGRSAIANQMRGPAHRCTWPGGCAFWHPF</sequence>
<gene>
    <name evidence="2" type="ORF">K466DRAFT_570513</name>
</gene>
<name>A0A5C3NNY4_9APHY</name>
<dbReference type="AlphaFoldDB" id="A0A5C3NNY4"/>